<organism evidence="6 7">
    <name type="scientific">Halococcoides cellulosivorans</name>
    <dbReference type="NCBI Taxonomy" id="1679096"/>
    <lineage>
        <taxon>Archaea</taxon>
        <taxon>Methanobacteriati</taxon>
        <taxon>Methanobacteriota</taxon>
        <taxon>Stenosarchaea group</taxon>
        <taxon>Halobacteria</taxon>
        <taxon>Halobacteriales</taxon>
        <taxon>Haloarculaceae</taxon>
        <taxon>Halococcoides</taxon>
    </lineage>
</organism>
<keyword evidence="4" id="KW-0175">Coiled coil</keyword>
<dbReference type="Proteomes" id="UP000244727">
    <property type="component" value="Chromosome"/>
</dbReference>
<comment type="pathway">
    <text evidence="1">Biopolymer metabolism; poly-(R)-3-hydroxybutanoate biosynthesis.</text>
</comment>
<keyword evidence="7" id="KW-1185">Reference proteome</keyword>
<proteinExistence type="predicted"/>
<reference evidence="6 7" key="1">
    <citation type="submission" date="2018-04" db="EMBL/GenBank/DDBJ databases">
        <title>Halococcoides cellulosivorans gen. nov., sp. nov., an extremely halophilic cellulose-utilizing haloarchaeon from hypersaline lakes.</title>
        <authorList>
            <person name="Sorokin D.Y."/>
            <person name="Toshchakov S.V."/>
            <person name="Samarov N.I."/>
            <person name="Korzhenkov A."/>
            <person name="Kublanov I.V."/>
        </authorList>
    </citation>
    <scope>NUCLEOTIDE SEQUENCE [LARGE SCALE GENOMIC DNA]</scope>
    <source>
        <strain evidence="6 7">HArcel1</strain>
    </source>
</reference>
<dbReference type="UniPathway" id="UPA00917"/>
<dbReference type="EMBL" id="CP028858">
    <property type="protein sequence ID" value="AWB27732.1"/>
    <property type="molecule type" value="Genomic_DNA"/>
</dbReference>
<protein>
    <recommendedName>
        <fullName evidence="2">Poly(3-hydroxyalkanoate) polymerase subunit PhaE</fullName>
    </recommendedName>
</protein>
<feature type="coiled-coil region" evidence="4">
    <location>
        <begin position="154"/>
        <end position="181"/>
    </location>
</feature>
<dbReference type="KEGG" id="harc:HARCEL1_08425"/>
<evidence type="ECO:0000256" key="2">
    <source>
        <dbReference type="ARBA" id="ARBA00019066"/>
    </source>
</evidence>
<feature type="compositionally biased region" description="Acidic residues" evidence="5">
    <location>
        <begin position="10"/>
        <end position="22"/>
    </location>
</feature>
<evidence type="ECO:0000256" key="1">
    <source>
        <dbReference type="ARBA" id="ARBA00004683"/>
    </source>
</evidence>
<sequence>MSDTNTTTDAQEEWADMMDDVNDAVADSIEQNMAAQATFMESWADAVEDSVPEDEDLSEGIDGYNRAYEVWMDAAERMFERSADASQGEDVDPSEFRDIWLQSANEAFKEVMGTSAFAAANGQLIEAMMDMRDEADAVGQDTLAQMGFATRDDVVEVGERLVELERRQQELSDKLDQIIEASE</sequence>
<dbReference type="Pfam" id="PF09712">
    <property type="entry name" value="PHA_synth_III_E"/>
    <property type="match status" value="1"/>
</dbReference>
<evidence type="ECO:0000313" key="7">
    <source>
        <dbReference type="Proteomes" id="UP000244727"/>
    </source>
</evidence>
<accession>A0A2R4X1Q2</accession>
<dbReference type="RefSeq" id="WP_108382344.1">
    <property type="nucleotide sequence ID" value="NZ_CP028858.1"/>
</dbReference>
<name>A0A2R4X1Q2_9EURY</name>
<keyword evidence="3" id="KW-0583">PHB biosynthesis</keyword>
<evidence type="ECO:0000256" key="4">
    <source>
        <dbReference type="SAM" id="Coils"/>
    </source>
</evidence>
<feature type="region of interest" description="Disordered" evidence="5">
    <location>
        <begin position="1"/>
        <end position="25"/>
    </location>
</feature>
<dbReference type="InterPro" id="IPR010123">
    <property type="entry name" value="PHA_synth_III_E"/>
</dbReference>
<dbReference type="GO" id="GO:0042619">
    <property type="term" value="P:poly-hydroxybutyrate biosynthetic process"/>
    <property type="evidence" value="ECO:0007669"/>
    <property type="project" value="UniProtKB-KW"/>
</dbReference>
<dbReference type="AlphaFoldDB" id="A0A2R4X1Q2"/>
<evidence type="ECO:0000313" key="6">
    <source>
        <dbReference type="EMBL" id="AWB27732.1"/>
    </source>
</evidence>
<dbReference type="GeneID" id="36512526"/>
<evidence type="ECO:0000256" key="3">
    <source>
        <dbReference type="ARBA" id="ARBA00022752"/>
    </source>
</evidence>
<evidence type="ECO:0000256" key="5">
    <source>
        <dbReference type="SAM" id="MobiDB-lite"/>
    </source>
</evidence>
<gene>
    <name evidence="6" type="ORF">HARCEL1_08425</name>
</gene>